<proteinExistence type="inferred from homology"/>
<dbReference type="Gene3D" id="3.40.630.190">
    <property type="entry name" value="LCP protein"/>
    <property type="match status" value="1"/>
</dbReference>
<sequence>MNKWKNRLSGLLSRKIDWVIFALFSIIVLVSLYYFFHMYTLLPSSRLLWILIAVAAVVVILWIISFLLIRFHKLKSVGTWIHRVVMVLLCVVLCFASYTIQNSSSTLSIVTQGDQSVIKISVITMADSGITDIADLSGKNVGVQNGLDQDNATYARDLLDEEVAGISYTELLDYTTMYDQLQEGELDAMIISNTSIALLQDHYENLQSDIRVLTTYERESTSVNTATTDKDLRTEPFVIYLGGMDEGDDPSINGRCDVNILLLVNPKVNKITTISIPRDSYVPNPALGYASDKLTHLGNNGPENSIAGLEEFTGIDIDYYAKINFFSVIEIVDAIGGVDVDVQLDFCEQDEYRNKDADHQICLSSGEQHLNGQQALAYSRHRKTATWGTQGREYAQTQIIEAIINKLTTVEGASNVNSVMNIAQRYVSTNIPMEQLSAFLSYQLDHLAPWTVESITLTDGYDMLLTTASMTGTPLDCHLLTIEDAQLINLAYNSMYETPAMSDFQFNVNDLGFSDVEVDTSEYMVWASDAASLNSYTLYYGMDHSVSYGNSDTVTTPQEEPQIPSTETPQETTPTPTPTPPESETTPPSEPQTPQDPGSETPSEPQEPDVTPPTEEPADPSQGEDTVQS</sequence>
<evidence type="ECO:0000256" key="3">
    <source>
        <dbReference type="SAM" id="Phobius"/>
    </source>
</evidence>
<evidence type="ECO:0000313" key="5">
    <source>
        <dbReference type="EMBL" id="MDM8156087.1"/>
    </source>
</evidence>
<accession>A0ABT7U8X5</accession>
<dbReference type="PANTHER" id="PTHR33392:SF6">
    <property type="entry name" value="POLYISOPRENYL-TEICHOIC ACID--PEPTIDOGLYCAN TEICHOIC ACID TRANSFERASE TAGU"/>
    <property type="match status" value="1"/>
</dbReference>
<evidence type="ECO:0000256" key="2">
    <source>
        <dbReference type="SAM" id="MobiDB-lite"/>
    </source>
</evidence>
<reference evidence="5" key="2">
    <citation type="submission" date="2023-06" db="EMBL/GenBank/DDBJ databases">
        <authorList>
            <person name="Zeman M."/>
            <person name="Kubasova T."/>
            <person name="Jahodarova E."/>
            <person name="Nykrynova M."/>
            <person name="Rychlik I."/>
        </authorList>
    </citation>
    <scope>NUCLEOTIDE SEQUENCE</scope>
    <source>
        <strain evidence="5">ET39</strain>
    </source>
</reference>
<evidence type="ECO:0000259" key="4">
    <source>
        <dbReference type="Pfam" id="PF03816"/>
    </source>
</evidence>
<dbReference type="SUPFAM" id="SSF53850">
    <property type="entry name" value="Periplasmic binding protein-like II"/>
    <property type="match status" value="1"/>
</dbReference>
<evidence type="ECO:0000256" key="1">
    <source>
        <dbReference type="ARBA" id="ARBA00006068"/>
    </source>
</evidence>
<keyword evidence="3" id="KW-0812">Transmembrane</keyword>
<feature type="transmembrane region" description="Helical" evidence="3">
    <location>
        <begin position="48"/>
        <end position="68"/>
    </location>
</feature>
<comment type="caution">
    <text evidence="5">The sequence shown here is derived from an EMBL/GenBank/DDBJ whole genome shotgun (WGS) entry which is preliminary data.</text>
</comment>
<dbReference type="InterPro" id="IPR004474">
    <property type="entry name" value="LytR_CpsA_psr"/>
</dbReference>
<dbReference type="Gene3D" id="3.40.190.10">
    <property type="entry name" value="Periplasmic binding protein-like II"/>
    <property type="match status" value="1"/>
</dbReference>
<name>A0ABT7U8X5_9FIRM</name>
<organism evidence="5 6">
    <name type="scientific">Amedibacillus dolichus</name>
    <dbReference type="NCBI Taxonomy" id="31971"/>
    <lineage>
        <taxon>Bacteria</taxon>
        <taxon>Bacillati</taxon>
        <taxon>Bacillota</taxon>
        <taxon>Erysipelotrichia</taxon>
        <taxon>Erysipelotrichales</taxon>
        <taxon>Erysipelotrichaceae</taxon>
        <taxon>Amedibacillus</taxon>
    </lineage>
</organism>
<comment type="similarity">
    <text evidence="1">Belongs to the LytR/CpsA/Psr (LCP) family.</text>
</comment>
<dbReference type="RefSeq" id="WP_289606559.1">
    <property type="nucleotide sequence ID" value="NZ_JAUDCG010000001.1"/>
</dbReference>
<evidence type="ECO:0000313" key="6">
    <source>
        <dbReference type="Proteomes" id="UP001529340"/>
    </source>
</evidence>
<dbReference type="PANTHER" id="PTHR33392">
    <property type="entry name" value="POLYISOPRENYL-TEICHOIC ACID--PEPTIDOGLYCAN TEICHOIC ACID TRANSFERASE TAGU"/>
    <property type="match status" value="1"/>
</dbReference>
<dbReference type="EMBL" id="JAUDCG010000001">
    <property type="protein sequence ID" value="MDM8156087.1"/>
    <property type="molecule type" value="Genomic_DNA"/>
</dbReference>
<feature type="domain" description="Cell envelope-related transcriptional attenuator" evidence="4">
    <location>
        <begin position="255"/>
        <end position="407"/>
    </location>
</feature>
<gene>
    <name evidence="5" type="ORF">QUV96_00365</name>
</gene>
<keyword evidence="6" id="KW-1185">Reference proteome</keyword>
<dbReference type="InterPro" id="IPR050922">
    <property type="entry name" value="LytR/CpsA/Psr_CW_biosynth"/>
</dbReference>
<dbReference type="Pfam" id="PF03816">
    <property type="entry name" value="LytR_cpsA_psr"/>
    <property type="match status" value="1"/>
</dbReference>
<keyword evidence="3" id="KW-0472">Membrane</keyword>
<dbReference type="Proteomes" id="UP001529340">
    <property type="component" value="Unassembled WGS sequence"/>
</dbReference>
<feature type="region of interest" description="Disordered" evidence="2">
    <location>
        <begin position="550"/>
        <end position="629"/>
    </location>
</feature>
<reference evidence="5" key="1">
    <citation type="submission" date="2023-06" db="EMBL/GenBank/DDBJ databases">
        <title>Identification and characterization of horizontal gene transfer across gut microbiota members of farm animals based on homology search.</title>
        <authorList>
            <person name="Schwarzerova J."/>
            <person name="Nykrynova M."/>
            <person name="Jureckova K."/>
            <person name="Cejkova D."/>
            <person name="Rychlik I."/>
        </authorList>
    </citation>
    <scope>NUCLEOTIDE SEQUENCE</scope>
    <source>
        <strain evidence="5">ET39</strain>
    </source>
</reference>
<feature type="compositionally biased region" description="Low complexity" evidence="2">
    <location>
        <begin position="555"/>
        <end position="574"/>
    </location>
</feature>
<keyword evidence="3" id="KW-1133">Transmembrane helix</keyword>
<feature type="transmembrane region" description="Helical" evidence="3">
    <location>
        <begin position="80"/>
        <end position="100"/>
    </location>
</feature>
<dbReference type="NCBIfam" id="TIGR00350">
    <property type="entry name" value="lytR_cpsA_psr"/>
    <property type="match status" value="1"/>
</dbReference>
<protein>
    <submittedName>
        <fullName evidence="5">LCP family protein</fullName>
    </submittedName>
</protein>
<feature type="transmembrane region" description="Helical" evidence="3">
    <location>
        <begin position="16"/>
        <end position="36"/>
    </location>
</feature>
<feature type="compositionally biased region" description="Low complexity" evidence="2">
    <location>
        <begin position="582"/>
        <end position="595"/>
    </location>
</feature>